<evidence type="ECO:0000313" key="2">
    <source>
        <dbReference type="Proteomes" id="UP000252680"/>
    </source>
</evidence>
<dbReference type="Proteomes" id="UP000252680">
    <property type="component" value="Unassembled WGS sequence"/>
</dbReference>
<sequence length="242" mass="24641">MAGLPGNVSCGYLISSYGPETGGPGASFAQIGDISLGTDTRLSYRGVASNAAYYTGALLYDVQVVQTNLTSEQTTRANADAALQANFANYLPLSANGKNVTYGNGGGYRVALQTDGNFVIYDAATPIFGVGGPTGTVSLGLPVAGSVRSGTVSGGVYTVINDVMELTFSVSDVADQSTIEFPMAFSQTPNVFFQPSLEANGDNLSCSLISATATGCTVQIHNNANGSSTSAPTLVVRASGTI</sequence>
<dbReference type="EMBL" id="QEXL01000007">
    <property type="protein sequence ID" value="RBM07748.1"/>
    <property type="molecule type" value="Genomic_DNA"/>
</dbReference>
<reference evidence="1 2" key="1">
    <citation type="submission" date="2018-05" db="EMBL/GenBank/DDBJ databases">
        <title>Komagataeibacter cocois sp. nov., for a novel cellulose- producing strain isolated from coconut milk.</title>
        <authorList>
            <person name="Liu L."/>
            <person name="Wang Y."/>
            <person name="Liu S."/>
            <person name="Bi J."/>
            <person name="Chen H."/>
            <person name="Deng J."/>
            <person name="Zhang C."/>
            <person name="Hu Q."/>
            <person name="Li C."/>
        </authorList>
    </citation>
    <scope>NUCLEOTIDE SEQUENCE [LARGE SCALE GENOMIC DNA]</scope>
    <source>
        <strain evidence="1 2">WE7</strain>
    </source>
</reference>
<dbReference type="AlphaFoldDB" id="A0A365YXA9"/>
<proteinExistence type="predicted"/>
<comment type="caution">
    <text evidence="1">The sequence shown here is derived from an EMBL/GenBank/DDBJ whole genome shotgun (WGS) entry which is preliminary data.</text>
</comment>
<organism evidence="1 2">
    <name type="scientific">Novacetimonas cocois</name>
    <dbReference type="NCBI Taxonomy" id="1747507"/>
    <lineage>
        <taxon>Bacteria</taxon>
        <taxon>Pseudomonadati</taxon>
        <taxon>Pseudomonadota</taxon>
        <taxon>Alphaproteobacteria</taxon>
        <taxon>Acetobacterales</taxon>
        <taxon>Acetobacteraceae</taxon>
        <taxon>Novacetimonas</taxon>
    </lineage>
</organism>
<name>A0A365YXA9_9PROT</name>
<accession>A0A365YXA9</accession>
<keyword evidence="2" id="KW-1185">Reference proteome</keyword>
<gene>
    <name evidence="1" type="ORF">NJLHNGOC_06945</name>
</gene>
<evidence type="ECO:0000313" key="1">
    <source>
        <dbReference type="EMBL" id="RBM07748.1"/>
    </source>
</evidence>
<protein>
    <submittedName>
        <fullName evidence="1">Uncharacterized protein</fullName>
    </submittedName>
</protein>